<dbReference type="EMBL" id="JBHSCY010000001">
    <property type="protein sequence ID" value="MFC4267432.1"/>
    <property type="molecule type" value="Genomic_DNA"/>
</dbReference>
<dbReference type="PIRSF" id="PIRSF001265">
    <property type="entry name" value="H+-PPase"/>
    <property type="match status" value="1"/>
</dbReference>
<feature type="transmembrane region" description="Helical" evidence="9">
    <location>
        <begin position="500"/>
        <end position="519"/>
    </location>
</feature>
<comment type="activity regulation">
    <text evidence="9">Requires K(+) for maximal activity.</text>
</comment>
<dbReference type="NCBIfam" id="NF001960">
    <property type="entry name" value="PRK00733.3-5"/>
    <property type="match status" value="1"/>
</dbReference>
<feature type="transmembrane region" description="Helical" evidence="9">
    <location>
        <begin position="275"/>
        <end position="301"/>
    </location>
</feature>
<comment type="subunit">
    <text evidence="9">Homodimer.</text>
</comment>
<proteinExistence type="inferred from homology"/>
<evidence type="ECO:0000256" key="6">
    <source>
        <dbReference type="ARBA" id="ARBA00022989"/>
    </source>
</evidence>
<evidence type="ECO:0000256" key="5">
    <source>
        <dbReference type="ARBA" id="ARBA00022967"/>
    </source>
</evidence>
<dbReference type="Pfam" id="PF03030">
    <property type="entry name" value="H_PPase"/>
    <property type="match status" value="1"/>
</dbReference>
<comment type="caution">
    <text evidence="9">Lacks conserved residue(s) required for the propagation of feature annotation.</text>
</comment>
<keyword evidence="5 9" id="KW-1278">Translocase</keyword>
<keyword evidence="4 9" id="KW-0460">Magnesium</keyword>
<accession>A0ABV8R4S0</accession>
<dbReference type="NCBIfam" id="TIGR01104">
    <property type="entry name" value="V_PPase"/>
    <property type="match status" value="1"/>
</dbReference>
<feature type="transmembrane region" description="Helical" evidence="9">
    <location>
        <begin position="361"/>
        <end position="385"/>
    </location>
</feature>
<feature type="transmembrane region" description="Helical" evidence="9">
    <location>
        <begin position="6"/>
        <end position="22"/>
    </location>
</feature>
<feature type="transmembrane region" description="Helical" evidence="9">
    <location>
        <begin position="58"/>
        <end position="76"/>
    </location>
</feature>
<feature type="site" description="Determinant of potassium dependence" evidence="9">
    <location>
        <position position="494"/>
    </location>
</feature>
<comment type="cofactor">
    <cofactor evidence="9">
        <name>Mg(2+)</name>
        <dbReference type="ChEBI" id="CHEBI:18420"/>
    </cofactor>
</comment>
<keyword evidence="8 9" id="KW-0472">Membrane</keyword>
<protein>
    <recommendedName>
        <fullName evidence="9">Putative K(+)-stimulated pyrophosphate-energized sodium pump</fullName>
        <ecNumber evidence="9">7.2.3.1</ecNumber>
    </recommendedName>
    <alternativeName>
        <fullName evidence="9">Membrane-bound sodium-translocating pyrophosphatase</fullName>
    </alternativeName>
    <alternativeName>
        <fullName evidence="9">Pyrophosphate-energized inorganic pyrophosphatase</fullName>
        <shortName evidence="9">Na(+)-PPase</shortName>
    </alternativeName>
</protein>
<keyword evidence="10" id="KW-0378">Hydrolase</keyword>
<feature type="transmembrane region" description="Helical" evidence="9">
    <location>
        <begin position="134"/>
        <end position="159"/>
    </location>
</feature>
<evidence type="ECO:0000313" key="11">
    <source>
        <dbReference type="Proteomes" id="UP001595826"/>
    </source>
</evidence>
<comment type="subcellular location">
    <subcellularLocation>
        <location evidence="9">Cell membrane</location>
        <topology evidence="9">Multi-pass membrane protein</topology>
    </subcellularLocation>
    <subcellularLocation>
        <location evidence="1">Endomembrane system</location>
        <topology evidence="1">Multi-pass membrane protein</topology>
    </subcellularLocation>
</comment>
<sequence>MESLMIYMPIALAVLGLIYMWVKQSWVMKQDAGDGKMKEISDYIYEGALAFLSAEYKLLTIFVVIVSAALAVVSFIVPTTHILIVVAFIFGAVFSAFAGNIGMKIATKTNVRTTQAARTSLPNALKISFGGGTVMGLGVAGLAVLGLTAFFIFFFHFFMNGTWTNTMDMTIVLETLAGFSLGAESIALFARVGGGIYTKAADVGADLVGKVEAGIPEDDPRNPATIADNVGDNVGDVAGMGADLFGSYVATVLAAMVLGNYVIKDMGGAIDDLFGGIGPILLPMAIAGAGIIISIIGTMLVKINSNDAKEAQVMGALNKGNWTSIILVGLSCFGLVTWMLPETMQMEFFGEGLQEISSMRVFYATLVGLVVGAVISSVTEFYTGLGKSPILKIVQQSSTGAGTNIIAGLATGMISTFPSVLLFAGAIWASYAFAGFYGVALAASAMMATTAMQLAIDAFGPISDNAGGIAEMSEQDPIVRERTDILDSVGNTTAATGKGFAIASAALTSLALFAAYVTFTGIDGINIFKAPVLAMLFVGGMVPVVFSALAMNAVGKAAMEMVQEVRRQFRDIPGIMEGTGKPEYDKCVAISTQASLKEMMLPGLLTIGFPLIIAFAPLAFGMDKLAIAEMLGGYMAGVTVSGVLWAIFQNNAGGAWDNAKKSFEAGVEINGEMTYKGSDAHKAAVTGDTVGDPFKDTSGPSMNILIKLTCLIGLVVAPILGGHTSDDNHAKTEIKKEVKIEVNSNNDEMAVATITISKTVDGKVVTETKKIEGSLEEIEMKAKEYGDIISVDIKKTGKETKKEVEVVVEKQD</sequence>
<evidence type="ECO:0000313" key="10">
    <source>
        <dbReference type="EMBL" id="MFC4267432.1"/>
    </source>
</evidence>
<keyword evidence="2 9" id="KW-0813">Transport</keyword>
<keyword evidence="9" id="KW-0915">Sodium</keyword>
<dbReference type="InterPro" id="IPR004131">
    <property type="entry name" value="PPase-energised_H-pump"/>
</dbReference>
<evidence type="ECO:0000256" key="8">
    <source>
        <dbReference type="ARBA" id="ARBA00023136"/>
    </source>
</evidence>
<dbReference type="PANTHER" id="PTHR31998">
    <property type="entry name" value="K(+)-INSENSITIVE PYROPHOSPHATE-ENERGIZED PROTON PUMP"/>
    <property type="match status" value="1"/>
</dbReference>
<dbReference type="RefSeq" id="WP_377407319.1">
    <property type="nucleotide sequence ID" value="NZ_JBHSCY010000001.1"/>
</dbReference>
<feature type="transmembrane region" description="Helical" evidence="9">
    <location>
        <begin position="405"/>
        <end position="429"/>
    </location>
</feature>
<evidence type="ECO:0000256" key="7">
    <source>
        <dbReference type="ARBA" id="ARBA00023065"/>
    </source>
</evidence>
<feature type="transmembrane region" description="Helical" evidence="9">
    <location>
        <begin position="436"/>
        <end position="456"/>
    </location>
</feature>
<keyword evidence="7 9" id="KW-0406">Ion transport</keyword>
<evidence type="ECO:0000256" key="9">
    <source>
        <dbReference type="HAMAP-Rule" id="MF_01129"/>
    </source>
</evidence>
<evidence type="ECO:0000256" key="4">
    <source>
        <dbReference type="ARBA" id="ARBA00022842"/>
    </source>
</evidence>
<keyword evidence="11" id="KW-1185">Reference proteome</keyword>
<feature type="transmembrane region" description="Helical" evidence="9">
    <location>
        <begin position="599"/>
        <end position="619"/>
    </location>
</feature>
<keyword evidence="9" id="KW-0739">Sodium transport</keyword>
<dbReference type="EC" id="7.2.3.1" evidence="9"/>
<feature type="transmembrane region" description="Helical" evidence="9">
    <location>
        <begin position="631"/>
        <end position="648"/>
    </location>
</feature>
<reference evidence="11" key="1">
    <citation type="journal article" date="2019" name="Int. J. Syst. Evol. Microbiol.">
        <title>The Global Catalogue of Microorganisms (GCM) 10K type strain sequencing project: providing services to taxonomists for standard genome sequencing and annotation.</title>
        <authorList>
            <consortium name="The Broad Institute Genomics Platform"/>
            <consortium name="The Broad Institute Genome Sequencing Center for Infectious Disease"/>
            <person name="Wu L."/>
            <person name="Ma J."/>
        </authorList>
    </citation>
    <scope>NUCLEOTIDE SEQUENCE [LARGE SCALE GENOMIC DNA]</scope>
    <source>
        <strain evidence="11">CECT 8655</strain>
    </source>
</reference>
<evidence type="ECO:0000256" key="1">
    <source>
        <dbReference type="ARBA" id="ARBA00004127"/>
    </source>
</evidence>
<feature type="transmembrane region" description="Helical" evidence="9">
    <location>
        <begin position="82"/>
        <end position="103"/>
    </location>
</feature>
<dbReference type="HAMAP" id="MF_01129">
    <property type="entry name" value="PPase_energized_pump"/>
    <property type="match status" value="1"/>
</dbReference>
<feature type="transmembrane region" description="Helical" evidence="9">
    <location>
        <begin position="321"/>
        <end position="340"/>
    </location>
</feature>
<feature type="transmembrane region" description="Helical" evidence="9">
    <location>
        <begin position="245"/>
        <end position="263"/>
    </location>
</feature>
<keyword evidence="9" id="KW-0630">Potassium</keyword>
<keyword evidence="6 9" id="KW-1133">Transmembrane helix</keyword>
<evidence type="ECO:0000256" key="2">
    <source>
        <dbReference type="ARBA" id="ARBA00022448"/>
    </source>
</evidence>
<comment type="function">
    <text evidence="9">Sodium pump that utilizes the energy of pyrophosphate hydrolysis as the driving force for Na(+) movement across the membrane.</text>
</comment>
<keyword evidence="9" id="KW-1003">Cell membrane</keyword>
<evidence type="ECO:0000256" key="3">
    <source>
        <dbReference type="ARBA" id="ARBA00022692"/>
    </source>
</evidence>
<feature type="transmembrane region" description="Helical" evidence="9">
    <location>
        <begin position="531"/>
        <end position="551"/>
    </location>
</feature>
<organism evidence="10 11">
    <name type="scientific">Polaribacter marinivivus</name>
    <dbReference type="NCBI Taxonomy" id="1524260"/>
    <lineage>
        <taxon>Bacteria</taxon>
        <taxon>Pseudomonadati</taxon>
        <taxon>Bacteroidota</taxon>
        <taxon>Flavobacteriia</taxon>
        <taxon>Flavobacteriales</taxon>
        <taxon>Flavobacteriaceae</taxon>
    </lineage>
</organism>
<dbReference type="Proteomes" id="UP001595826">
    <property type="component" value="Unassembled WGS sequence"/>
</dbReference>
<comment type="caution">
    <text evidence="10">The sequence shown here is derived from an EMBL/GenBank/DDBJ whole genome shotgun (WGS) entry which is preliminary data.</text>
</comment>
<gene>
    <name evidence="9" type="primary">hppA</name>
    <name evidence="10" type="ORF">ACFOWD_00815</name>
</gene>
<dbReference type="NCBIfam" id="NF001955">
    <property type="entry name" value="PRK00733.2-4"/>
    <property type="match status" value="1"/>
</dbReference>
<comment type="similarity">
    <text evidence="9">Belongs to the H(+)-translocating pyrophosphatase (TC 3.A.10) family. K(+)-stimulated subfamily.</text>
</comment>
<dbReference type="GO" id="GO:0004427">
    <property type="term" value="F:inorganic diphosphate phosphatase activity"/>
    <property type="evidence" value="ECO:0007669"/>
    <property type="project" value="UniProtKB-EC"/>
</dbReference>
<comment type="catalytic activity">
    <reaction evidence="9">
        <text>Na(+)(in) + diphosphate + H2O = Na(+)(out) + 2 phosphate + H(+)</text>
        <dbReference type="Rhea" id="RHEA:57884"/>
        <dbReference type="ChEBI" id="CHEBI:15377"/>
        <dbReference type="ChEBI" id="CHEBI:15378"/>
        <dbReference type="ChEBI" id="CHEBI:29101"/>
        <dbReference type="ChEBI" id="CHEBI:33019"/>
        <dbReference type="ChEBI" id="CHEBI:43474"/>
        <dbReference type="EC" id="7.2.3.1"/>
    </reaction>
</comment>
<keyword evidence="3 9" id="KW-0812">Transmembrane</keyword>
<name>A0ABV8R4S0_9FLAO</name>